<protein>
    <recommendedName>
        <fullName evidence="11">Molybdenum transport system permease</fullName>
    </recommendedName>
</protein>
<feature type="domain" description="ABC transmembrane type-1" evidence="12">
    <location>
        <begin position="6"/>
        <end position="214"/>
    </location>
</feature>
<dbReference type="CDD" id="cd06261">
    <property type="entry name" value="TM_PBP2"/>
    <property type="match status" value="1"/>
</dbReference>
<dbReference type="SUPFAM" id="SSF161098">
    <property type="entry name" value="MetI-like"/>
    <property type="match status" value="1"/>
</dbReference>
<keyword evidence="9 10" id="KW-0472">Membrane</keyword>
<evidence type="ECO:0000256" key="1">
    <source>
        <dbReference type="ARBA" id="ARBA00002949"/>
    </source>
</evidence>
<keyword evidence="5 11" id="KW-1003">Cell membrane</keyword>
<dbReference type="RefSeq" id="WP_109262413.1">
    <property type="nucleotide sequence ID" value="NZ_QEWP01000001.1"/>
</dbReference>
<keyword evidence="7 10" id="KW-0812">Transmembrane</keyword>
<accession>A0A2U2BD18</accession>
<organism evidence="13 14">
    <name type="scientific">Marinilabilia rubra</name>
    <dbReference type="NCBI Taxonomy" id="2162893"/>
    <lineage>
        <taxon>Bacteria</taxon>
        <taxon>Pseudomonadati</taxon>
        <taxon>Bacteroidota</taxon>
        <taxon>Bacteroidia</taxon>
        <taxon>Marinilabiliales</taxon>
        <taxon>Marinilabiliaceae</taxon>
        <taxon>Marinilabilia</taxon>
    </lineage>
</organism>
<feature type="transmembrane region" description="Helical" evidence="10">
    <location>
        <begin position="132"/>
        <end position="153"/>
    </location>
</feature>
<dbReference type="GO" id="GO:0015098">
    <property type="term" value="F:molybdate ion transmembrane transporter activity"/>
    <property type="evidence" value="ECO:0007669"/>
    <property type="project" value="UniProtKB-UniRule"/>
</dbReference>
<dbReference type="NCBIfam" id="TIGR02141">
    <property type="entry name" value="modB_ABC"/>
    <property type="match status" value="1"/>
</dbReference>
<evidence type="ECO:0000256" key="8">
    <source>
        <dbReference type="ARBA" id="ARBA00022989"/>
    </source>
</evidence>
<feature type="transmembrane region" description="Helical" evidence="10">
    <location>
        <begin position="79"/>
        <end position="103"/>
    </location>
</feature>
<evidence type="ECO:0000256" key="7">
    <source>
        <dbReference type="ARBA" id="ARBA00022692"/>
    </source>
</evidence>
<evidence type="ECO:0000256" key="11">
    <source>
        <dbReference type="RuleBase" id="RU365097"/>
    </source>
</evidence>
<evidence type="ECO:0000256" key="6">
    <source>
        <dbReference type="ARBA" id="ARBA00022505"/>
    </source>
</evidence>
<dbReference type="PROSITE" id="PS50928">
    <property type="entry name" value="ABC_TM1"/>
    <property type="match status" value="1"/>
</dbReference>
<dbReference type="GO" id="GO:0005886">
    <property type="term" value="C:plasma membrane"/>
    <property type="evidence" value="ECO:0007669"/>
    <property type="project" value="UniProtKB-SubCell"/>
</dbReference>
<keyword evidence="14" id="KW-1185">Reference proteome</keyword>
<evidence type="ECO:0000259" key="12">
    <source>
        <dbReference type="PROSITE" id="PS50928"/>
    </source>
</evidence>
<dbReference type="EMBL" id="QEWP01000001">
    <property type="protein sequence ID" value="PWE00958.1"/>
    <property type="molecule type" value="Genomic_DNA"/>
</dbReference>
<dbReference type="AlphaFoldDB" id="A0A2U2BD18"/>
<dbReference type="PANTHER" id="PTHR30183:SF3">
    <property type="entry name" value="MOLYBDENUM TRANSPORT SYSTEM PERMEASE PROTEIN MODB"/>
    <property type="match status" value="1"/>
</dbReference>
<dbReference type="Proteomes" id="UP000244956">
    <property type="component" value="Unassembled WGS sequence"/>
</dbReference>
<evidence type="ECO:0000256" key="3">
    <source>
        <dbReference type="ARBA" id="ARBA00007069"/>
    </source>
</evidence>
<comment type="function">
    <text evidence="1 11">Part of the binding-protein-dependent transport system for molybdenum; probably responsible for the translocation of the substrate across the membrane.</text>
</comment>
<evidence type="ECO:0000313" key="13">
    <source>
        <dbReference type="EMBL" id="PWE00958.1"/>
    </source>
</evidence>
<evidence type="ECO:0000256" key="9">
    <source>
        <dbReference type="ARBA" id="ARBA00023136"/>
    </source>
</evidence>
<dbReference type="NCBIfam" id="NF006939">
    <property type="entry name" value="PRK09421.1"/>
    <property type="match status" value="1"/>
</dbReference>
<comment type="subcellular location">
    <subcellularLocation>
        <location evidence="2 10">Cell membrane</location>
        <topology evidence="2 10">Multi-pass membrane protein</topology>
    </subcellularLocation>
</comment>
<name>A0A2U2BD18_9BACT</name>
<comment type="caution">
    <text evidence="13">The sequence shown here is derived from an EMBL/GenBank/DDBJ whole genome shotgun (WGS) entry which is preliminary data.</text>
</comment>
<feature type="transmembrane region" description="Helical" evidence="10">
    <location>
        <begin position="44"/>
        <end position="67"/>
    </location>
</feature>
<dbReference type="Pfam" id="PF00528">
    <property type="entry name" value="BPD_transp_1"/>
    <property type="match status" value="1"/>
</dbReference>
<feature type="transmembrane region" description="Helical" evidence="10">
    <location>
        <begin position="12"/>
        <end position="32"/>
    </location>
</feature>
<evidence type="ECO:0000256" key="5">
    <source>
        <dbReference type="ARBA" id="ARBA00022475"/>
    </source>
</evidence>
<proteinExistence type="inferred from homology"/>
<dbReference type="PANTHER" id="PTHR30183">
    <property type="entry name" value="MOLYBDENUM TRANSPORT SYSTEM PERMEASE PROTEIN MODB"/>
    <property type="match status" value="1"/>
</dbReference>
<dbReference type="InterPro" id="IPR011867">
    <property type="entry name" value="ModB_ABC"/>
</dbReference>
<keyword evidence="4 10" id="KW-0813">Transport</keyword>
<comment type="similarity">
    <text evidence="3 11">Belongs to the binding-protein-dependent transport system permease family. CysTW subfamily.</text>
</comment>
<gene>
    <name evidence="13" type="ORF">DDZ16_00250</name>
</gene>
<reference evidence="13 14" key="1">
    <citation type="submission" date="2018-05" db="EMBL/GenBank/DDBJ databases">
        <title>Marinilabilia rubrum sp. nov., isolated from saltern sediment.</title>
        <authorList>
            <person name="Zhang R."/>
        </authorList>
    </citation>
    <scope>NUCLEOTIDE SEQUENCE [LARGE SCALE GENOMIC DNA]</scope>
    <source>
        <strain evidence="13 14">WTE16</strain>
    </source>
</reference>
<dbReference type="InterPro" id="IPR035906">
    <property type="entry name" value="MetI-like_sf"/>
</dbReference>
<dbReference type="OrthoDB" id="9807047at2"/>
<evidence type="ECO:0000256" key="2">
    <source>
        <dbReference type="ARBA" id="ARBA00004651"/>
    </source>
</evidence>
<evidence type="ECO:0000313" key="14">
    <source>
        <dbReference type="Proteomes" id="UP000244956"/>
    </source>
</evidence>
<keyword evidence="8 10" id="KW-1133">Transmembrane helix</keyword>
<evidence type="ECO:0000256" key="4">
    <source>
        <dbReference type="ARBA" id="ARBA00022448"/>
    </source>
</evidence>
<dbReference type="Gene3D" id="1.10.3720.10">
    <property type="entry name" value="MetI-like"/>
    <property type="match status" value="1"/>
</dbReference>
<feature type="transmembrane region" description="Helical" evidence="10">
    <location>
        <begin position="194"/>
        <end position="215"/>
    </location>
</feature>
<dbReference type="InterPro" id="IPR000515">
    <property type="entry name" value="MetI-like"/>
</dbReference>
<keyword evidence="6 11" id="KW-0500">Molybdenum</keyword>
<evidence type="ECO:0000256" key="10">
    <source>
        <dbReference type="RuleBase" id="RU363032"/>
    </source>
</evidence>
<sequence>MDYQAIWLSVKVAVFTSLIALPLAIGTGYVLARKHFRGKAVIEAVLHLPMVMPPVTTGYLLLLLLGTNGLLGSFLNQWLGIRIAFSFGAAVIAAAVVSFPLIIRSVKVAMQMVDPGLEEASKSLGASPVKTFLFITLPLAWPGILGGFVLGFARSLGEFGATITFAGNIEGETRTLPLAIYAKMQVPGQESETFLLVAVSVVISFVAIIGSHFAYQKK</sequence>